<proteinExistence type="predicted"/>
<dbReference type="EMBL" id="ABJD02000099">
    <property type="protein sequence ID" value="EDU60784.1"/>
    <property type="molecule type" value="Genomic_DNA"/>
</dbReference>
<reference evidence="2" key="1">
    <citation type="submission" date="2008-04" db="EMBL/GenBank/DDBJ databases">
        <title>Draft genome sequence of Providencia stuartii (ATCC 25827).</title>
        <authorList>
            <person name="Sudarsanam P."/>
            <person name="Ley R."/>
            <person name="Guruge J."/>
            <person name="Turnbaugh P.J."/>
            <person name="Mahowald M."/>
            <person name="Liep D."/>
            <person name="Gordon J."/>
        </authorList>
    </citation>
    <scope>NUCLEOTIDE SEQUENCE [LARGE SCALE GENOMIC DNA]</scope>
    <source>
        <strain evidence="2">ATCC 25827</strain>
    </source>
</reference>
<reference evidence="1 2" key="3">
    <citation type="submission" date="2008-05" db="EMBL/GenBank/DDBJ databases">
        <authorList>
            <person name="Fulton L."/>
            <person name="Clifton S."/>
            <person name="Fulton B."/>
            <person name="Xu J."/>
            <person name="Minx P."/>
            <person name="Pepin K.H."/>
            <person name="Johnson M."/>
            <person name="Thiruvilangam P."/>
            <person name="Bhonagiri V."/>
            <person name="Nash W.E."/>
            <person name="Mardis E.R."/>
            <person name="Wilson R.K."/>
        </authorList>
    </citation>
    <scope>NUCLEOTIDE SEQUENCE [LARGE SCALE GENOMIC DNA]</scope>
    <source>
        <strain evidence="1 2">ATCC 25827</strain>
    </source>
</reference>
<accession>A0AA86YY80</accession>
<comment type="caution">
    <text evidence="1">The sequence shown here is derived from an EMBL/GenBank/DDBJ whole genome shotgun (WGS) entry which is preliminary data.</text>
</comment>
<organism evidence="1 2">
    <name type="scientific">Providencia stuartii ATCC 25827</name>
    <dbReference type="NCBI Taxonomy" id="471874"/>
    <lineage>
        <taxon>Bacteria</taxon>
        <taxon>Pseudomonadati</taxon>
        <taxon>Pseudomonadota</taxon>
        <taxon>Gammaproteobacteria</taxon>
        <taxon>Enterobacterales</taxon>
        <taxon>Morganellaceae</taxon>
        <taxon>Providencia</taxon>
    </lineage>
</organism>
<sequence>MLSKMKKWLASLFKKGQENYPVVWNTNITPIYQHLLPWINELSPLPESLSELPDTTEVDENTIRWANGAEDGVFSHHGMGASEITASEIYTSLKRALEKNDKESVYHFYQQVAEQSPLSYIDDLIHLIVDKQEIHAPKLEAFTDWLLHNSPDTNVVKLAISFTVFFPSDERLKTLYCLACHDEFTLYTIIPIHAMLTSTSDYDAMWLKLAKRVEGWGRVHLIEHLPDEISEETKQWILTTGYQNSVMVEYTAWHCATYCHLADALETQNDSQLLVASSDIIQALLGGGPARDINDYDDAFRCCFNYLSRILEQDYLLDYYFTVLGINDYFQENSEKFENSTAITSLAQTILDNPIWDKLIAQGLNSDDDILFRNSTSIARARGQDIFPYLYEKQLNHPENDLWFELMKTNDIDQVKQVIALAEQQLPLEAISTGPSDSLGLGAGYVQHGKLDFILQELPRFPGVGLSMILCGLQSPVVRNRNMALRALANWKREDWPQDLEPLLTQCHAIEPDNEAKARFAALLRGEPLED</sequence>
<dbReference type="AlphaFoldDB" id="A0AA86YY80"/>
<name>A0AA86YY80_PROST</name>
<dbReference type="Proteomes" id="UP000004506">
    <property type="component" value="Unassembled WGS sequence"/>
</dbReference>
<reference evidence="2" key="2">
    <citation type="submission" date="2008-04" db="EMBL/GenBank/DDBJ databases">
        <title>Draft genome sequence of Providencia stuartii(ATCC 25827).</title>
        <authorList>
            <person name="Sudarsanam P."/>
            <person name="Ley R."/>
            <person name="Guruge J."/>
            <person name="Turnbaugh P.J."/>
            <person name="Mahowald M."/>
            <person name="Liep D."/>
            <person name="Gordon J."/>
        </authorList>
    </citation>
    <scope>NUCLEOTIDE SEQUENCE [LARGE SCALE GENOMIC DNA]</scope>
    <source>
        <strain evidence="2">ATCC 25827</strain>
    </source>
</reference>
<evidence type="ECO:0000313" key="1">
    <source>
        <dbReference type="EMBL" id="EDU60784.1"/>
    </source>
</evidence>
<protein>
    <submittedName>
        <fullName evidence="1">Uncharacterized protein</fullName>
    </submittedName>
</protein>
<evidence type="ECO:0000313" key="2">
    <source>
        <dbReference type="Proteomes" id="UP000004506"/>
    </source>
</evidence>
<gene>
    <name evidence="1" type="ORF">PROSTU_01321</name>
</gene>